<reference evidence="2" key="1">
    <citation type="journal article" date="2019" name="Int. J. Syst. Evol. Microbiol.">
        <title>The Global Catalogue of Microorganisms (GCM) 10K type strain sequencing project: providing services to taxonomists for standard genome sequencing and annotation.</title>
        <authorList>
            <consortium name="The Broad Institute Genomics Platform"/>
            <consortium name="The Broad Institute Genome Sequencing Center for Infectious Disease"/>
            <person name="Wu L."/>
            <person name="Ma J."/>
        </authorList>
    </citation>
    <scope>NUCLEOTIDE SEQUENCE [LARGE SCALE GENOMIC DNA]</scope>
    <source>
        <strain evidence="2">KCTC 42447</strain>
    </source>
</reference>
<dbReference type="SUPFAM" id="SSF47240">
    <property type="entry name" value="Ferritin-like"/>
    <property type="match status" value="2"/>
</dbReference>
<proteinExistence type="predicted"/>
<name>A0ABV7T4S5_9GAMM</name>
<evidence type="ECO:0008006" key="3">
    <source>
        <dbReference type="Google" id="ProtNLM"/>
    </source>
</evidence>
<sequence length="388" mass="43921">MDISGILDNKGTPLDKQTFTWREMAGKPISKLDDDAFTRVRVILMNGIETDALRLKHGIARFNKELRLPLAEIRRSEQHQATTVNWLLSADHSPLETTVAYEQVAIEVTAAVAQTEPDPYQAQTYRFGLLEDFDHLYRYSAMLDRLEGKDANNILQGYTDIIPGRPTSQHHRHPADDVRDHYDRQHADLITKIHAAMITAAEYQTHDYYMNVGPLFADPLARQLYAEIASVEEQHVTQYGSLTDPGESHIEKWIVHEAMEVYAYASCADQETNPRIKAIWERFLDYELGHFNVACEALKKIEGRDPAEILGGPLPKMIEFKSQRDFVRKVLSAEVDLRAHGIDYVDKSQEAEGSLAYRNGLHADGIASDIVSAGYQWAPGTELMRKAS</sequence>
<evidence type="ECO:0000313" key="2">
    <source>
        <dbReference type="Proteomes" id="UP001595630"/>
    </source>
</evidence>
<organism evidence="1 2">
    <name type="scientific">Stutzerimonas tarimensis</name>
    <dbReference type="NCBI Taxonomy" id="1507735"/>
    <lineage>
        <taxon>Bacteria</taxon>
        <taxon>Pseudomonadati</taxon>
        <taxon>Pseudomonadota</taxon>
        <taxon>Gammaproteobacteria</taxon>
        <taxon>Pseudomonadales</taxon>
        <taxon>Pseudomonadaceae</taxon>
        <taxon>Stutzerimonas</taxon>
    </lineage>
</organism>
<keyword evidence="2" id="KW-1185">Reference proteome</keyword>
<gene>
    <name evidence="1" type="ORF">ACFOMF_09870</name>
</gene>
<dbReference type="Proteomes" id="UP001595630">
    <property type="component" value="Unassembled WGS sequence"/>
</dbReference>
<dbReference type="EMBL" id="JBHRXZ010000022">
    <property type="protein sequence ID" value="MFC3608083.1"/>
    <property type="molecule type" value="Genomic_DNA"/>
</dbReference>
<comment type="caution">
    <text evidence="1">The sequence shown here is derived from an EMBL/GenBank/DDBJ whole genome shotgun (WGS) entry which is preliminary data.</text>
</comment>
<accession>A0ABV7T4S5</accession>
<dbReference type="InterPro" id="IPR009078">
    <property type="entry name" value="Ferritin-like_SF"/>
</dbReference>
<dbReference type="RefSeq" id="WP_386364308.1">
    <property type="nucleotide sequence ID" value="NZ_JBHRXZ010000022.1"/>
</dbReference>
<evidence type="ECO:0000313" key="1">
    <source>
        <dbReference type="EMBL" id="MFC3608083.1"/>
    </source>
</evidence>
<protein>
    <recommendedName>
        <fullName evidence="3">Ferritin-like domain-containing protein</fullName>
    </recommendedName>
</protein>